<evidence type="ECO:0000313" key="1">
    <source>
        <dbReference type="EMBL" id="OGH66562.1"/>
    </source>
</evidence>
<sequence>MNEGLEQRFTLPSPIPADGSFNESAPLRETEIQFTPREQELLAKLIAEGKSEAIQIAEYDAKFGPPKGGYYPLESSLITPHQIDELIRSLKKRNIHYTDLPEEALFAIQTLGLLEHFESGLVSAVTEKNIKEGVRVLSAPLFFDRDDSETLYNYTDKERSAEIQKNFYAQLIHRIGVSQEILAPRPKDIVLEQNLTSIDIDLFCDSIVNFVKKSGSSFEELFPNVPEELHVFIYKKVEQTRLSEPKKPESLENRSAA</sequence>
<name>A0A1F6M4J0_9BACT</name>
<gene>
    <name evidence="1" type="ORF">A3B90_01485</name>
</gene>
<accession>A0A1F6M4J0</accession>
<reference evidence="1 2" key="1">
    <citation type="journal article" date="2016" name="Nat. Commun.">
        <title>Thousands of microbial genomes shed light on interconnected biogeochemical processes in an aquifer system.</title>
        <authorList>
            <person name="Anantharaman K."/>
            <person name="Brown C.T."/>
            <person name="Hug L.A."/>
            <person name="Sharon I."/>
            <person name="Castelle C.J."/>
            <person name="Probst A.J."/>
            <person name="Thomas B.C."/>
            <person name="Singh A."/>
            <person name="Wilkins M.J."/>
            <person name="Karaoz U."/>
            <person name="Brodie E.L."/>
            <person name="Williams K.H."/>
            <person name="Hubbard S.S."/>
            <person name="Banfield J.F."/>
        </authorList>
    </citation>
    <scope>NUCLEOTIDE SEQUENCE [LARGE SCALE GENOMIC DNA]</scope>
</reference>
<dbReference type="STRING" id="1798676.A3B90_01485"/>
<proteinExistence type="predicted"/>
<dbReference type="Proteomes" id="UP000178742">
    <property type="component" value="Unassembled WGS sequence"/>
</dbReference>
<dbReference type="AlphaFoldDB" id="A0A1F6M4J0"/>
<protein>
    <submittedName>
        <fullName evidence="1">Uncharacterized protein</fullName>
    </submittedName>
</protein>
<evidence type="ECO:0000313" key="2">
    <source>
        <dbReference type="Proteomes" id="UP000178742"/>
    </source>
</evidence>
<organism evidence="1 2">
    <name type="scientific">Candidatus Magasanikbacteria bacterium RIFCSPHIGHO2_02_FULL_41_13</name>
    <dbReference type="NCBI Taxonomy" id="1798676"/>
    <lineage>
        <taxon>Bacteria</taxon>
        <taxon>Candidatus Magasanikiibacteriota</taxon>
    </lineage>
</organism>
<comment type="caution">
    <text evidence="1">The sequence shown here is derived from an EMBL/GenBank/DDBJ whole genome shotgun (WGS) entry which is preliminary data.</text>
</comment>
<dbReference type="EMBL" id="MFPX01000016">
    <property type="protein sequence ID" value="OGH66562.1"/>
    <property type="molecule type" value="Genomic_DNA"/>
</dbReference>